<name>X6P782_RETFI</name>
<protein>
    <submittedName>
        <fullName evidence="1">Uncharacterized protein</fullName>
    </submittedName>
</protein>
<dbReference type="AlphaFoldDB" id="X6P782"/>
<accession>X6P782</accession>
<organism evidence="1 2">
    <name type="scientific">Reticulomyxa filosa</name>
    <dbReference type="NCBI Taxonomy" id="46433"/>
    <lineage>
        <taxon>Eukaryota</taxon>
        <taxon>Sar</taxon>
        <taxon>Rhizaria</taxon>
        <taxon>Retaria</taxon>
        <taxon>Foraminifera</taxon>
        <taxon>Monothalamids</taxon>
        <taxon>Reticulomyxidae</taxon>
        <taxon>Reticulomyxa</taxon>
    </lineage>
</organism>
<feature type="non-terminal residue" evidence="1">
    <location>
        <position position="1"/>
    </location>
</feature>
<sequence length="163" mass="19292">VTKKKKRKVGQKYREKKSIIVKSEGGKKKQAMTDFRVNTLTLFDEILLPLCSGGTIRQHDLYHSSNEYLYESTERKLSLILANERISCSFLFAYEIKAYVYGQPIEREKIICGAQKRGKKHDNEIRKKYKITCFKFLQFKKKKKRVFFGSKILLMNIIKYFET</sequence>
<evidence type="ECO:0000313" key="1">
    <source>
        <dbReference type="EMBL" id="ETO33914.1"/>
    </source>
</evidence>
<gene>
    <name evidence="1" type="ORF">RFI_03182</name>
</gene>
<dbReference type="EMBL" id="ASPP01003038">
    <property type="protein sequence ID" value="ETO33914.1"/>
    <property type="molecule type" value="Genomic_DNA"/>
</dbReference>
<evidence type="ECO:0000313" key="2">
    <source>
        <dbReference type="Proteomes" id="UP000023152"/>
    </source>
</evidence>
<dbReference type="Proteomes" id="UP000023152">
    <property type="component" value="Unassembled WGS sequence"/>
</dbReference>
<comment type="caution">
    <text evidence="1">The sequence shown here is derived from an EMBL/GenBank/DDBJ whole genome shotgun (WGS) entry which is preliminary data.</text>
</comment>
<reference evidence="1 2" key="1">
    <citation type="journal article" date="2013" name="Curr. Biol.">
        <title>The Genome of the Foraminiferan Reticulomyxa filosa.</title>
        <authorList>
            <person name="Glockner G."/>
            <person name="Hulsmann N."/>
            <person name="Schleicher M."/>
            <person name="Noegel A.A."/>
            <person name="Eichinger L."/>
            <person name="Gallinger C."/>
            <person name="Pawlowski J."/>
            <person name="Sierra R."/>
            <person name="Euteneuer U."/>
            <person name="Pillet L."/>
            <person name="Moustafa A."/>
            <person name="Platzer M."/>
            <person name="Groth M."/>
            <person name="Szafranski K."/>
            <person name="Schliwa M."/>
        </authorList>
    </citation>
    <scope>NUCLEOTIDE SEQUENCE [LARGE SCALE GENOMIC DNA]</scope>
</reference>
<keyword evidence="2" id="KW-1185">Reference proteome</keyword>
<proteinExistence type="predicted"/>